<organism evidence="1">
    <name type="scientific">marine sediment metagenome</name>
    <dbReference type="NCBI Taxonomy" id="412755"/>
    <lineage>
        <taxon>unclassified sequences</taxon>
        <taxon>metagenomes</taxon>
        <taxon>ecological metagenomes</taxon>
    </lineage>
</organism>
<evidence type="ECO:0000313" key="1">
    <source>
        <dbReference type="EMBL" id="KKM70304.1"/>
    </source>
</evidence>
<dbReference type="AlphaFoldDB" id="A0A0F9JKE6"/>
<protein>
    <recommendedName>
        <fullName evidence="2">Bacteriophage phiJL001 Gp84 N-terminal domain-containing protein</fullName>
    </recommendedName>
</protein>
<dbReference type="EMBL" id="LAZR01009842">
    <property type="protein sequence ID" value="KKM70304.1"/>
    <property type="molecule type" value="Genomic_DNA"/>
</dbReference>
<gene>
    <name evidence="1" type="ORF">LCGC14_1442090</name>
</gene>
<accession>A0A0F9JKE6</accession>
<proteinExistence type="predicted"/>
<comment type="caution">
    <text evidence="1">The sequence shown here is derived from an EMBL/GenBank/DDBJ whole genome shotgun (WGS) entry which is preliminary data.</text>
</comment>
<sequence length="205" mass="22950">MKSLPVNLIAQKNLMHSPDPWLILLRITLTDAGPTEIRLVKNTEDIIYDGDTWTHFPFQLSIVESNSDGRIPQVTLKVCNITRLLTPYLESLDGGIGSTVQVIVVNNKLLSEDYSELDLEFSVMGCDADAYWVTWILGMINPLNQRFPLYRYLATHCSWTFKAAECGYADAATTCDRSFDDCIARENTANFGGFLGMQSDGIRIA</sequence>
<dbReference type="Pfam" id="PF08875">
    <property type="entry name" value="DUF1833"/>
    <property type="match status" value="1"/>
</dbReference>
<dbReference type="InterPro" id="IPR014974">
    <property type="entry name" value="DUF1833"/>
</dbReference>
<reference evidence="1" key="1">
    <citation type="journal article" date="2015" name="Nature">
        <title>Complex archaea that bridge the gap between prokaryotes and eukaryotes.</title>
        <authorList>
            <person name="Spang A."/>
            <person name="Saw J.H."/>
            <person name="Jorgensen S.L."/>
            <person name="Zaremba-Niedzwiedzka K."/>
            <person name="Martijn J."/>
            <person name="Lind A.E."/>
            <person name="van Eijk R."/>
            <person name="Schleper C."/>
            <person name="Guy L."/>
            <person name="Ettema T.J."/>
        </authorList>
    </citation>
    <scope>NUCLEOTIDE SEQUENCE</scope>
</reference>
<evidence type="ECO:0008006" key="2">
    <source>
        <dbReference type="Google" id="ProtNLM"/>
    </source>
</evidence>
<name>A0A0F9JKE6_9ZZZZ</name>